<organism evidence="1">
    <name type="scientific">bioreactor metagenome</name>
    <dbReference type="NCBI Taxonomy" id="1076179"/>
    <lineage>
        <taxon>unclassified sequences</taxon>
        <taxon>metagenomes</taxon>
        <taxon>ecological metagenomes</taxon>
    </lineage>
</organism>
<protein>
    <submittedName>
        <fullName evidence="1">Uncharacterized protein</fullName>
    </submittedName>
</protein>
<sequence length="67" mass="7503">MAQQLFQHHAARRRAVGLAPEDDVADTVQRYLRVERLDQHVERAAVQRLELALFLVVGGGDHDGDVS</sequence>
<accession>A0A645DB73</accession>
<dbReference type="AlphaFoldDB" id="A0A645DB73"/>
<evidence type="ECO:0000313" key="1">
    <source>
        <dbReference type="EMBL" id="MPM86551.1"/>
    </source>
</evidence>
<comment type="caution">
    <text evidence="1">The sequence shown here is derived from an EMBL/GenBank/DDBJ whole genome shotgun (WGS) entry which is preliminary data.</text>
</comment>
<proteinExistence type="predicted"/>
<dbReference type="EMBL" id="VSSQ01034560">
    <property type="protein sequence ID" value="MPM86551.1"/>
    <property type="molecule type" value="Genomic_DNA"/>
</dbReference>
<gene>
    <name evidence="1" type="ORF">SDC9_133640</name>
</gene>
<reference evidence="1" key="1">
    <citation type="submission" date="2019-08" db="EMBL/GenBank/DDBJ databases">
        <authorList>
            <person name="Kucharzyk K."/>
            <person name="Murdoch R.W."/>
            <person name="Higgins S."/>
            <person name="Loffler F."/>
        </authorList>
    </citation>
    <scope>NUCLEOTIDE SEQUENCE</scope>
</reference>
<name>A0A645DB73_9ZZZZ</name>